<evidence type="ECO:0000259" key="2">
    <source>
        <dbReference type="PROSITE" id="PS50030"/>
    </source>
</evidence>
<feature type="compositionally biased region" description="Polar residues" evidence="1">
    <location>
        <begin position="278"/>
        <end position="290"/>
    </location>
</feature>
<dbReference type="EMBL" id="ML979142">
    <property type="protein sequence ID" value="KAF1911730.1"/>
    <property type="molecule type" value="Genomic_DNA"/>
</dbReference>
<dbReference type="Proteomes" id="UP000800096">
    <property type="component" value="Unassembled WGS sequence"/>
</dbReference>
<dbReference type="PROSITE" id="PS50030">
    <property type="entry name" value="UBA"/>
    <property type="match status" value="1"/>
</dbReference>
<dbReference type="AlphaFoldDB" id="A0A6A5QA48"/>
<evidence type="ECO:0000313" key="4">
    <source>
        <dbReference type="Proteomes" id="UP000800096"/>
    </source>
</evidence>
<proteinExistence type="predicted"/>
<feature type="compositionally biased region" description="Basic and acidic residues" evidence="1">
    <location>
        <begin position="86"/>
        <end position="96"/>
    </location>
</feature>
<feature type="region of interest" description="Disordered" evidence="1">
    <location>
        <begin position="228"/>
        <end position="290"/>
    </location>
</feature>
<feature type="region of interest" description="Disordered" evidence="1">
    <location>
        <begin position="305"/>
        <end position="395"/>
    </location>
</feature>
<dbReference type="Gene3D" id="1.10.8.10">
    <property type="entry name" value="DNA helicase RuvA subunit, C-terminal domain"/>
    <property type="match status" value="1"/>
</dbReference>
<dbReference type="OrthoDB" id="5404794at2759"/>
<dbReference type="CDD" id="cd14308">
    <property type="entry name" value="UBA_Mud1_like"/>
    <property type="match status" value="1"/>
</dbReference>
<protein>
    <recommendedName>
        <fullName evidence="2">UBA domain-containing protein</fullName>
    </recommendedName>
</protein>
<feature type="compositionally biased region" description="Acidic residues" evidence="1">
    <location>
        <begin position="1"/>
        <end position="14"/>
    </location>
</feature>
<feature type="compositionally biased region" description="Polar residues" evidence="1">
    <location>
        <begin position="310"/>
        <end position="319"/>
    </location>
</feature>
<feature type="region of interest" description="Disordered" evidence="1">
    <location>
        <begin position="1"/>
        <end position="129"/>
    </location>
</feature>
<gene>
    <name evidence="3" type="ORF">BDU57DRAFT_551790</name>
</gene>
<feature type="region of interest" description="Disordered" evidence="1">
    <location>
        <begin position="537"/>
        <end position="591"/>
    </location>
</feature>
<feature type="region of interest" description="Disordered" evidence="1">
    <location>
        <begin position="663"/>
        <end position="682"/>
    </location>
</feature>
<feature type="compositionally biased region" description="Basic and acidic residues" evidence="1">
    <location>
        <begin position="50"/>
        <end position="60"/>
    </location>
</feature>
<feature type="domain" description="UBA" evidence="2">
    <location>
        <begin position="401"/>
        <end position="445"/>
    </location>
</feature>
<organism evidence="3 4">
    <name type="scientific">Ampelomyces quisqualis</name>
    <name type="common">Powdery mildew agent</name>
    <dbReference type="NCBI Taxonomy" id="50730"/>
    <lineage>
        <taxon>Eukaryota</taxon>
        <taxon>Fungi</taxon>
        <taxon>Dikarya</taxon>
        <taxon>Ascomycota</taxon>
        <taxon>Pezizomycotina</taxon>
        <taxon>Dothideomycetes</taxon>
        <taxon>Pleosporomycetidae</taxon>
        <taxon>Pleosporales</taxon>
        <taxon>Pleosporineae</taxon>
        <taxon>Phaeosphaeriaceae</taxon>
        <taxon>Ampelomyces</taxon>
    </lineage>
</organism>
<dbReference type="InterPro" id="IPR015940">
    <property type="entry name" value="UBA"/>
</dbReference>
<dbReference type="SMART" id="SM00165">
    <property type="entry name" value="UBA"/>
    <property type="match status" value="1"/>
</dbReference>
<keyword evidence="4" id="KW-1185">Reference proteome</keyword>
<accession>A0A6A5QA48</accession>
<evidence type="ECO:0000313" key="3">
    <source>
        <dbReference type="EMBL" id="KAF1911730.1"/>
    </source>
</evidence>
<evidence type="ECO:0000256" key="1">
    <source>
        <dbReference type="SAM" id="MobiDB-lite"/>
    </source>
</evidence>
<sequence length="704" mass="76688">MREIQDSDEDSGGEFEDHSREPQTTDASAVQHERAGRANYAPSGTGSTESLKRAFAEAHRNHLQSPSAHSIMHSPHEPKSSVSLPEHADTKRKTSEEASALKSPFEGSSKIGPVTYGRSSKPSFNSPSKEIMHYGFMPEATRSDMEQHSNKFLSLPGTIRQDYVQHDPMALFPEPSSTIPNATLTQQRVLEVVAALGFLGANAEPNAAPFQPPQASVPWSELMNLSSAVTAEQTDPSDPRVEPVSELSPLLDQQEPTQEPSILQRSRRASSVRPRGSPLQNELSLENPNSKDFVLSPHLIDLTHDLGKPLSTNHLQQQDAPDMEGQPRHQKRKASGASSDDDFFDIGIPVEQYRPRPSRSRSLKVGVEEPVDYSARPEKAAKANKRRKTTGAAASLRSTAAIDRVSTPQKVKQICDMGFTPASTGRALKQNNGDVTLTVNWLITNGMGEDELAQDTSSRRRPVSKTSNSKQPAAVADVPEDTTEDTIAMESLVEQTDAAKELASTENISADLDVAAPTCMDHSTSPKVQVVILSKSPKPKVPLQTPSTLNTTSKKAKRRKTTSDIPESGADHESPLTVEVTPEKKKRGRPKKIIRATASTEIVQESPLEILKEQQHVKGNTIEPMLWDFTASVASESHALENIPDNPPTPATKVDVRSPLVVSHTPEQTTKTSSHSPASNGKVSYRVGLSKRARIAPLLRIVKK</sequence>
<feature type="region of interest" description="Disordered" evidence="1">
    <location>
        <begin position="450"/>
        <end position="483"/>
    </location>
</feature>
<feature type="compositionally biased region" description="Polar residues" evidence="1">
    <location>
        <begin position="665"/>
        <end position="682"/>
    </location>
</feature>
<feature type="compositionally biased region" description="Polar residues" evidence="1">
    <location>
        <begin position="117"/>
        <end position="128"/>
    </location>
</feature>
<dbReference type="SUPFAM" id="SSF46934">
    <property type="entry name" value="UBA-like"/>
    <property type="match status" value="1"/>
</dbReference>
<reference evidence="3" key="1">
    <citation type="journal article" date="2020" name="Stud. Mycol.">
        <title>101 Dothideomycetes genomes: a test case for predicting lifestyles and emergence of pathogens.</title>
        <authorList>
            <person name="Haridas S."/>
            <person name="Albert R."/>
            <person name="Binder M."/>
            <person name="Bloem J."/>
            <person name="Labutti K."/>
            <person name="Salamov A."/>
            <person name="Andreopoulos B."/>
            <person name="Baker S."/>
            <person name="Barry K."/>
            <person name="Bills G."/>
            <person name="Bluhm B."/>
            <person name="Cannon C."/>
            <person name="Castanera R."/>
            <person name="Culley D."/>
            <person name="Daum C."/>
            <person name="Ezra D."/>
            <person name="Gonzalez J."/>
            <person name="Henrissat B."/>
            <person name="Kuo A."/>
            <person name="Liang C."/>
            <person name="Lipzen A."/>
            <person name="Lutzoni F."/>
            <person name="Magnuson J."/>
            <person name="Mondo S."/>
            <person name="Nolan M."/>
            <person name="Ohm R."/>
            <person name="Pangilinan J."/>
            <person name="Park H.-J."/>
            <person name="Ramirez L."/>
            <person name="Alfaro M."/>
            <person name="Sun H."/>
            <person name="Tritt A."/>
            <person name="Yoshinaga Y."/>
            <person name="Zwiers L.-H."/>
            <person name="Turgeon B."/>
            <person name="Goodwin S."/>
            <person name="Spatafora J."/>
            <person name="Crous P."/>
            <person name="Grigoriev I."/>
        </authorList>
    </citation>
    <scope>NUCLEOTIDE SEQUENCE</scope>
    <source>
        <strain evidence="3">HMLAC05119</strain>
    </source>
</reference>
<name>A0A6A5QA48_AMPQU</name>
<feature type="compositionally biased region" description="Polar residues" evidence="1">
    <location>
        <begin position="254"/>
        <end position="264"/>
    </location>
</feature>
<dbReference type="InterPro" id="IPR009060">
    <property type="entry name" value="UBA-like_sf"/>
</dbReference>